<reference evidence="2 4" key="1">
    <citation type="journal article" date="2009" name="PLoS Biol.">
        <title>Lineage-specific biology revealed by a finished genome assembly of the mouse.</title>
        <authorList>
            <consortium name="Mouse Genome Sequencing Consortium"/>
            <person name="Church D.M."/>
            <person name="Goodstadt L."/>
            <person name="Hillier L.W."/>
            <person name="Zody M.C."/>
            <person name="Goldstein S."/>
            <person name="She X."/>
            <person name="Bult C.J."/>
            <person name="Agarwala R."/>
            <person name="Cherry J.L."/>
            <person name="DiCuccio M."/>
            <person name="Hlavina W."/>
            <person name="Kapustin Y."/>
            <person name="Meric P."/>
            <person name="Maglott D."/>
            <person name="Birtle Z."/>
            <person name="Marques A.C."/>
            <person name="Graves T."/>
            <person name="Zhou S."/>
            <person name="Teague B."/>
            <person name="Potamousis K."/>
            <person name="Churas C."/>
            <person name="Place M."/>
            <person name="Herschleb J."/>
            <person name="Runnheim R."/>
            <person name="Forrest D."/>
            <person name="Amos-Landgraf J."/>
            <person name="Schwartz D.C."/>
            <person name="Cheng Z."/>
            <person name="Lindblad-Toh K."/>
            <person name="Eichler E.E."/>
            <person name="Ponting C.P."/>
        </authorList>
    </citation>
    <scope>NUCLEOTIDE SEQUENCE [LARGE SCALE GENOMIC DNA]</scope>
    <source>
        <strain evidence="2 4">C57BL/6J</strain>
    </source>
</reference>
<keyword evidence="1" id="KW-0812">Transmembrane</keyword>
<reference evidence="2 4" key="2">
    <citation type="journal article" date="2011" name="PLoS Biol.">
        <title>Modernizing reference genome assemblies.</title>
        <authorList>
            <person name="Church D.M."/>
            <person name="Schneider V.A."/>
            <person name="Graves T."/>
            <person name="Auger K."/>
            <person name="Cunningham F."/>
            <person name="Bouk N."/>
            <person name="Chen H.C."/>
            <person name="Agarwala R."/>
            <person name="McLaren W.M."/>
            <person name="Ritchie G.R."/>
            <person name="Albracht D."/>
            <person name="Kremitzki M."/>
            <person name="Rock S."/>
            <person name="Kotkiewicz H."/>
            <person name="Kremitzki C."/>
            <person name="Wollam A."/>
            <person name="Trani L."/>
            <person name="Fulton L."/>
            <person name="Fulton R."/>
            <person name="Matthews L."/>
            <person name="Whitehead S."/>
            <person name="Chow W."/>
            <person name="Torrance J."/>
            <person name="Dunn M."/>
            <person name="Harden G."/>
            <person name="Threadgold G."/>
            <person name="Wood J."/>
            <person name="Collins J."/>
            <person name="Heath P."/>
            <person name="Griffiths G."/>
            <person name="Pelan S."/>
            <person name="Grafham D."/>
            <person name="Eichler E.E."/>
            <person name="Weinstock G."/>
            <person name="Mardis E.R."/>
            <person name="Wilson R.K."/>
            <person name="Howe K."/>
            <person name="Flicek P."/>
            <person name="Hubbard T."/>
        </authorList>
    </citation>
    <scope>NUCLEOTIDE SEQUENCE [LARGE SCALE GENOMIC DNA]</scope>
    <source>
        <strain evidence="2 4">C57BL/6J</strain>
    </source>
</reference>
<dbReference type="Ensembl" id="ENSMUST00000156097.2">
    <property type="protein sequence ID" value="ENSMUSP00000123685.2"/>
    <property type="gene ID" value="ENSMUSG00000020057.3"/>
</dbReference>
<evidence type="ECO:0000256" key="1">
    <source>
        <dbReference type="SAM" id="Phobius"/>
    </source>
</evidence>
<proteinExistence type="predicted"/>
<dbReference type="HOGENOM" id="CLU_3224377_0_0_1"/>
<sequence>MLCFLRGMAFVPFLLVTWSSAAFIISYVVAVLSGHVNPFLPYIR</sequence>
<reference evidence="2" key="3">
    <citation type="submission" date="2025-08" db="UniProtKB">
        <authorList>
            <consortium name="Ensembl"/>
        </authorList>
    </citation>
    <scope>IDENTIFICATION</scope>
    <source>
        <strain evidence="2">C57BL/6J</strain>
    </source>
</reference>
<feature type="transmembrane region" description="Helical" evidence="1">
    <location>
        <begin position="7"/>
        <end position="32"/>
    </location>
</feature>
<accession>D6RJL8</accession>
<dbReference type="ExpressionAtlas" id="D6RJL8">
    <property type="expression patterns" value="baseline and differential"/>
</dbReference>
<evidence type="ECO:0000313" key="4">
    <source>
        <dbReference type="Proteomes" id="UP000000589"/>
    </source>
</evidence>
<dbReference type="AGR" id="MGI:1918962"/>
<keyword evidence="4" id="KW-1185">Reference proteome</keyword>
<organism evidence="2 4">
    <name type="scientific">Mus musculus</name>
    <name type="common">Mouse</name>
    <dbReference type="NCBI Taxonomy" id="10090"/>
    <lineage>
        <taxon>Eukaryota</taxon>
        <taxon>Metazoa</taxon>
        <taxon>Chordata</taxon>
        <taxon>Craniata</taxon>
        <taxon>Vertebrata</taxon>
        <taxon>Euteleostomi</taxon>
        <taxon>Mammalia</taxon>
        <taxon>Eutheria</taxon>
        <taxon>Euarchontoglires</taxon>
        <taxon>Glires</taxon>
        <taxon>Rodentia</taxon>
        <taxon>Myomorpha</taxon>
        <taxon>Muroidea</taxon>
        <taxon>Muridae</taxon>
        <taxon>Murinae</taxon>
        <taxon>Mus</taxon>
        <taxon>Mus</taxon>
    </lineage>
</organism>
<evidence type="ECO:0000313" key="2">
    <source>
        <dbReference type="Ensembl" id="ENSMUSP00000123685.2"/>
    </source>
</evidence>
<dbReference type="Antibodypedia" id="9122">
    <property type="antibodies" value="284 antibodies from 30 providers"/>
</dbReference>
<dbReference type="GeneTree" id="ENSGT01030000234578"/>
<gene>
    <name evidence="2 3" type="primary">Dram1</name>
</gene>
<dbReference type="MGI" id="MGI:1918962">
    <property type="gene designation" value="Dram1"/>
</dbReference>
<dbReference type="Proteomes" id="UP000000589">
    <property type="component" value="Chromosome 10"/>
</dbReference>
<dbReference type="VEuPathDB" id="HostDB:ENSMUSG00000020057"/>
<protein>
    <submittedName>
        <fullName evidence="2">DNA-damage regulated autophagy modulator 1</fullName>
    </submittedName>
</protein>
<evidence type="ECO:0000313" key="3">
    <source>
        <dbReference type="MGI" id="MGI:1918962"/>
    </source>
</evidence>
<reference evidence="2" key="4">
    <citation type="submission" date="2025-09" db="UniProtKB">
        <authorList>
            <consortium name="Ensembl"/>
        </authorList>
    </citation>
    <scope>IDENTIFICATION</scope>
    <source>
        <strain evidence="2">C57BL/6J</strain>
    </source>
</reference>
<name>D6RJL8_MOUSE</name>
<dbReference type="AlphaFoldDB" id="D6RJL8"/>
<dbReference type="Bgee" id="ENSMUSG00000020057">
    <property type="expression patterns" value="Expressed in left lung lobe and 142 other cell types or tissues"/>
</dbReference>
<keyword evidence="1" id="KW-1133">Transmembrane helix</keyword>
<keyword evidence="1" id="KW-0472">Membrane</keyword>